<proteinExistence type="predicted"/>
<dbReference type="EMBL" id="JABXXO010000006">
    <property type="protein sequence ID" value="KAF7776644.1"/>
    <property type="molecule type" value="Genomic_DNA"/>
</dbReference>
<gene>
    <name evidence="1" type="ORF">Agabi119p4_5037</name>
</gene>
<sequence length="110" mass="12416">MTREQQFKTENSNPHPVRYLNPQTWLRDLGLHIYQRKGQTHRFLDLLVAATSPPTTSIVVAQIGIVSIVVVASSLATVGRGRGSRVPEPVDRGSDHSFTFSRRRQQSFLF</sequence>
<reference evidence="1 2" key="1">
    <citation type="journal article" name="Sci. Rep.">
        <title>Telomere-to-telomere assembled and centromere annotated genomes of the two main subspecies of the button mushroom Agaricus bisporus reveal especially polymorphic chromosome ends.</title>
        <authorList>
            <person name="Sonnenberg A.S.M."/>
            <person name="Sedaghat-Telgerd N."/>
            <person name="Lavrijssen B."/>
            <person name="Ohm R.A."/>
            <person name="Hendrickx P.M."/>
            <person name="Scholtmeijer K."/>
            <person name="Baars J.J.P."/>
            <person name="van Peer A."/>
        </authorList>
    </citation>
    <scope>NUCLEOTIDE SEQUENCE [LARGE SCALE GENOMIC DNA]</scope>
    <source>
        <strain evidence="1 2">H119_p4</strain>
    </source>
</reference>
<name>A0A8H7F4F9_AGABI</name>
<organism evidence="1 2">
    <name type="scientific">Agaricus bisporus var. burnettii</name>
    <dbReference type="NCBI Taxonomy" id="192524"/>
    <lineage>
        <taxon>Eukaryota</taxon>
        <taxon>Fungi</taxon>
        <taxon>Dikarya</taxon>
        <taxon>Basidiomycota</taxon>
        <taxon>Agaricomycotina</taxon>
        <taxon>Agaricomycetes</taxon>
        <taxon>Agaricomycetidae</taxon>
        <taxon>Agaricales</taxon>
        <taxon>Agaricineae</taxon>
        <taxon>Agaricaceae</taxon>
        <taxon>Agaricus</taxon>
    </lineage>
</organism>
<comment type="caution">
    <text evidence="1">The sequence shown here is derived from an EMBL/GenBank/DDBJ whole genome shotgun (WGS) entry which is preliminary data.</text>
</comment>
<accession>A0A8H7F4F9</accession>
<protein>
    <submittedName>
        <fullName evidence="1">Uncharacterized protein</fullName>
    </submittedName>
</protein>
<dbReference type="Proteomes" id="UP000629468">
    <property type="component" value="Unassembled WGS sequence"/>
</dbReference>
<evidence type="ECO:0000313" key="1">
    <source>
        <dbReference type="EMBL" id="KAF7776644.1"/>
    </source>
</evidence>
<evidence type="ECO:0000313" key="2">
    <source>
        <dbReference type="Proteomes" id="UP000629468"/>
    </source>
</evidence>
<dbReference type="AlphaFoldDB" id="A0A8H7F4F9"/>